<keyword evidence="3" id="KW-0732">Signal</keyword>
<keyword evidence="1" id="KW-0677">Repeat</keyword>
<dbReference type="Gene3D" id="2.10.270.10">
    <property type="entry name" value="Cholin Binding"/>
    <property type="match status" value="1"/>
</dbReference>
<dbReference type="InterPro" id="IPR018337">
    <property type="entry name" value="Cell_wall/Cho-bd_repeat"/>
</dbReference>
<feature type="repeat" description="Cell wall-binding" evidence="2">
    <location>
        <begin position="48"/>
        <end position="68"/>
    </location>
</feature>
<dbReference type="PROSITE" id="PS51170">
    <property type="entry name" value="CW"/>
    <property type="match status" value="2"/>
</dbReference>
<dbReference type="RefSeq" id="WP_055654664.1">
    <property type="nucleotide sequence ID" value="NZ_CABIXC010000004.1"/>
</dbReference>
<dbReference type="Proteomes" id="UP000095651">
    <property type="component" value="Unassembled WGS sequence"/>
</dbReference>
<reference evidence="4 6" key="1">
    <citation type="submission" date="2015-09" db="EMBL/GenBank/DDBJ databases">
        <authorList>
            <consortium name="Pathogen Informatics"/>
        </authorList>
    </citation>
    <scope>NUCLEOTIDE SEQUENCE [LARGE SCALE GENOMIC DNA]</scope>
    <source>
        <strain evidence="4 6">2789STDY5608850</strain>
    </source>
</reference>
<accession>A0A174CVJ7</accession>
<organism evidence="4 6">
    <name type="scientific">Hungatella hathewayi</name>
    <dbReference type="NCBI Taxonomy" id="154046"/>
    <lineage>
        <taxon>Bacteria</taxon>
        <taxon>Bacillati</taxon>
        <taxon>Bacillota</taxon>
        <taxon>Clostridia</taxon>
        <taxon>Lachnospirales</taxon>
        <taxon>Lachnospiraceae</taxon>
        <taxon>Hungatella</taxon>
    </lineage>
</organism>
<evidence type="ECO:0000256" key="2">
    <source>
        <dbReference type="PROSITE-ProRule" id="PRU00591"/>
    </source>
</evidence>
<protein>
    <submittedName>
        <fullName evidence="4">Surface protective antigen SpaB</fullName>
    </submittedName>
</protein>
<dbReference type="SUPFAM" id="SSF69360">
    <property type="entry name" value="Cell wall binding repeat"/>
    <property type="match status" value="1"/>
</dbReference>
<feature type="repeat" description="Cell wall-binding" evidence="2">
    <location>
        <begin position="91"/>
        <end position="111"/>
    </location>
</feature>
<feature type="chain" id="PRO_5042332757" evidence="3">
    <location>
        <begin position="26"/>
        <end position="313"/>
    </location>
</feature>
<evidence type="ECO:0000256" key="1">
    <source>
        <dbReference type="ARBA" id="ARBA00022737"/>
    </source>
</evidence>
<dbReference type="Proteomes" id="UP000261257">
    <property type="component" value="Unassembled WGS sequence"/>
</dbReference>
<feature type="signal peptide" evidence="3">
    <location>
        <begin position="1"/>
        <end position="25"/>
    </location>
</feature>
<dbReference type="EMBL" id="CYZE01000004">
    <property type="protein sequence ID" value="CUO15755.1"/>
    <property type="molecule type" value="Genomic_DNA"/>
</dbReference>
<name>A0A174CVJ7_9FIRM</name>
<evidence type="ECO:0000313" key="6">
    <source>
        <dbReference type="Proteomes" id="UP000095651"/>
    </source>
</evidence>
<gene>
    <name evidence="4" type="primary">toxA_2</name>
    <name evidence="5" type="ORF">DXC39_05550</name>
    <name evidence="4" type="ORF">ERS852407_02008</name>
</gene>
<proteinExistence type="predicted"/>
<evidence type="ECO:0000313" key="7">
    <source>
        <dbReference type="Proteomes" id="UP000261257"/>
    </source>
</evidence>
<dbReference type="Pfam" id="PF19127">
    <property type="entry name" value="Choline_bind_3"/>
    <property type="match status" value="1"/>
</dbReference>
<dbReference type="EMBL" id="QSSQ01000002">
    <property type="protein sequence ID" value="RGM07935.1"/>
    <property type="molecule type" value="Genomic_DNA"/>
</dbReference>
<evidence type="ECO:0000256" key="3">
    <source>
        <dbReference type="SAM" id="SignalP"/>
    </source>
</evidence>
<evidence type="ECO:0000313" key="5">
    <source>
        <dbReference type="EMBL" id="RGM07935.1"/>
    </source>
</evidence>
<sequence length="313" mass="33458">MRGKTWKLAAVTLGLSISAAAAVYAQTPGWSLTGEGWRYMSVEGQYQAARWFQDTDGRWYHFDQNGIMQTGWFQDGSGVWYFLATDTGAMKTGWHQDPDGKWYFLAYSGAMQTGLIKVDQKVYYMEPSGALFTGDKEINGVIYHFTENGTVGSVPPVPTAQVWSANGNQTSGSDSSSSREKVRVRDVVQNDIIDAVHQTSGSEHIASASIDGQSISVTPVAVSTMLEGLPAAQSVFEVFLSSGYINEVTISGPGGSAVVHEAGDLVGAARSLGFSGSGSFSQARGSYTVTVSYSGTLDYGYEDGTLVYSVAVN</sequence>
<evidence type="ECO:0000313" key="4">
    <source>
        <dbReference type="EMBL" id="CUO15755.1"/>
    </source>
</evidence>
<dbReference type="AlphaFoldDB" id="A0A174CVJ7"/>
<reference evidence="5 7" key="2">
    <citation type="submission" date="2018-08" db="EMBL/GenBank/DDBJ databases">
        <title>A genome reference for cultivated species of the human gut microbiota.</title>
        <authorList>
            <person name="Zou Y."/>
            <person name="Xue W."/>
            <person name="Luo G."/>
        </authorList>
    </citation>
    <scope>NUCLEOTIDE SEQUENCE [LARGE SCALE GENOMIC DNA]</scope>
    <source>
        <strain evidence="5 7">TF05-11AC</strain>
    </source>
</reference>